<feature type="transmembrane region" description="Helical" evidence="6">
    <location>
        <begin position="208"/>
        <end position="230"/>
    </location>
</feature>
<feature type="transmembrane region" description="Helical" evidence="6">
    <location>
        <begin position="37"/>
        <end position="60"/>
    </location>
</feature>
<gene>
    <name evidence="8" type="ORF">PIB30_034528</name>
</gene>
<sequence length="614" mass="67361">MVNKNVVPFVGMVMVVMSQSGGMVINKAAMSDGMNKYVMLLYAYLISTFLLLPFPILHYFSRSDEHTPPLTFSSLWSFFLLGLIGCSGQILSYVGIELSSPTLASAMLNLIPAFTFILALIFRMEEACWGDSRTQAKVLGTAVSIGGAFVVIFFKGPAILSNTNSTLSLQFSQQVNWILGGFFCACDSFLGALWYIYQTSLAKKYPALMVMTFFQSLFSTLECGLFAMFAVRDAEAWLLKHYTGWLAMLYQAIGANVIRFILLTWCVRRAGPLFCSMFKPVGIIFTVFMGSIFLGDHFYLGSLIGAVLIVVGFYVVMWGKATQENKVEVDYLESASYNSNNNAPLLQRTLMYTGIGYSSPTLASAMVDLTPAFTYIVALISRLEKLNMKLRSGKAKSIGTVFSIVGALVVTLHQGFPLTSDGGGSLHNLSDEDSDWVLGGFLLSAGSFCLSLVFIVKTWIIKDYPEELMVATISCSFVIILSSIVALIVDSSAQTWLLKPDTELIAIVYSGIFVVSLRSIVHIWACRKRGPVYVAMFNPLGMVISLAMGVTFLKDTLYLGSIIGAGVIALGFYGVIWGQDQEEKMVDQKSYERCDSVSSSSSTVPLLQNKSIRV</sequence>
<reference evidence="8 9" key="1">
    <citation type="journal article" date="2023" name="Plants (Basel)">
        <title>Bridging the Gap: Combining Genomics and Transcriptomics Approaches to Understand Stylosanthes scabra, an Orphan Legume from the Brazilian Caatinga.</title>
        <authorList>
            <person name="Ferreira-Neto J.R.C."/>
            <person name="da Silva M.D."/>
            <person name="Binneck E."/>
            <person name="de Melo N.F."/>
            <person name="da Silva R.H."/>
            <person name="de Melo A.L.T.M."/>
            <person name="Pandolfi V."/>
            <person name="Bustamante F.O."/>
            <person name="Brasileiro-Vidal A.C."/>
            <person name="Benko-Iseppon A.M."/>
        </authorList>
    </citation>
    <scope>NUCLEOTIDE SEQUENCE [LARGE SCALE GENOMIC DNA]</scope>
    <source>
        <tissue evidence="8">Leaves</tissue>
    </source>
</reference>
<feature type="transmembrane region" description="Helical" evidence="6">
    <location>
        <begin position="558"/>
        <end position="576"/>
    </location>
</feature>
<feature type="transmembrane region" description="Helical" evidence="6">
    <location>
        <begin position="174"/>
        <end position="196"/>
    </location>
</feature>
<comment type="caution">
    <text evidence="8">The sequence shown here is derived from an EMBL/GenBank/DDBJ whole genome shotgun (WGS) entry which is preliminary data.</text>
</comment>
<keyword evidence="4 6" id="KW-1133">Transmembrane helix</keyword>
<dbReference type="PANTHER" id="PTHR31218">
    <property type="entry name" value="WAT1-RELATED PROTEIN"/>
    <property type="match status" value="1"/>
</dbReference>
<feature type="transmembrane region" description="Helical" evidence="6">
    <location>
        <begin position="274"/>
        <end position="292"/>
    </location>
</feature>
<evidence type="ECO:0000256" key="6">
    <source>
        <dbReference type="SAM" id="Phobius"/>
    </source>
</evidence>
<dbReference type="Pfam" id="PF00892">
    <property type="entry name" value="EamA"/>
    <property type="match status" value="2"/>
</dbReference>
<evidence type="ECO:0000259" key="7">
    <source>
        <dbReference type="Pfam" id="PF00892"/>
    </source>
</evidence>
<proteinExistence type="inferred from homology"/>
<feature type="transmembrane region" description="Helical" evidence="6">
    <location>
        <begin position="7"/>
        <end position="25"/>
    </location>
</feature>
<dbReference type="SUPFAM" id="SSF103481">
    <property type="entry name" value="Multidrug resistance efflux transporter EmrE"/>
    <property type="match status" value="3"/>
</dbReference>
<comment type="similarity">
    <text evidence="2">Belongs to the drug/metabolite transporter (DMT) superfamily. Plant drug/metabolite exporter (P-DME) (TC 2.A.7.4) family.</text>
</comment>
<feature type="transmembrane region" description="Helical" evidence="6">
    <location>
        <begin position="504"/>
        <end position="525"/>
    </location>
</feature>
<evidence type="ECO:0000313" key="9">
    <source>
        <dbReference type="Proteomes" id="UP001341840"/>
    </source>
</evidence>
<dbReference type="EMBL" id="JASCZI010000161">
    <property type="protein sequence ID" value="MED6109532.1"/>
    <property type="molecule type" value="Genomic_DNA"/>
</dbReference>
<feature type="transmembrane region" description="Helical" evidence="6">
    <location>
        <begin position="398"/>
        <end position="416"/>
    </location>
</feature>
<feature type="transmembrane region" description="Helical" evidence="6">
    <location>
        <begin position="134"/>
        <end position="154"/>
    </location>
</feature>
<evidence type="ECO:0000256" key="1">
    <source>
        <dbReference type="ARBA" id="ARBA00004141"/>
    </source>
</evidence>
<feature type="domain" description="EamA" evidence="7">
    <location>
        <begin position="12"/>
        <end position="152"/>
    </location>
</feature>
<evidence type="ECO:0000313" key="8">
    <source>
        <dbReference type="EMBL" id="MED6109532.1"/>
    </source>
</evidence>
<organism evidence="8 9">
    <name type="scientific">Stylosanthes scabra</name>
    <dbReference type="NCBI Taxonomy" id="79078"/>
    <lineage>
        <taxon>Eukaryota</taxon>
        <taxon>Viridiplantae</taxon>
        <taxon>Streptophyta</taxon>
        <taxon>Embryophyta</taxon>
        <taxon>Tracheophyta</taxon>
        <taxon>Spermatophyta</taxon>
        <taxon>Magnoliopsida</taxon>
        <taxon>eudicotyledons</taxon>
        <taxon>Gunneridae</taxon>
        <taxon>Pentapetalae</taxon>
        <taxon>rosids</taxon>
        <taxon>fabids</taxon>
        <taxon>Fabales</taxon>
        <taxon>Fabaceae</taxon>
        <taxon>Papilionoideae</taxon>
        <taxon>50 kb inversion clade</taxon>
        <taxon>dalbergioids sensu lato</taxon>
        <taxon>Dalbergieae</taxon>
        <taxon>Pterocarpus clade</taxon>
        <taxon>Stylosanthes</taxon>
    </lineage>
</organism>
<feature type="transmembrane region" description="Helical" evidence="6">
    <location>
        <begin position="102"/>
        <end position="122"/>
    </location>
</feature>
<feature type="transmembrane region" description="Helical" evidence="6">
    <location>
        <begin position="298"/>
        <end position="316"/>
    </location>
</feature>
<evidence type="ECO:0000256" key="3">
    <source>
        <dbReference type="ARBA" id="ARBA00022692"/>
    </source>
</evidence>
<keyword evidence="5 6" id="KW-0472">Membrane</keyword>
<evidence type="ECO:0000256" key="2">
    <source>
        <dbReference type="ARBA" id="ARBA00007635"/>
    </source>
</evidence>
<evidence type="ECO:0000256" key="4">
    <source>
        <dbReference type="ARBA" id="ARBA00022989"/>
    </source>
</evidence>
<dbReference type="InterPro" id="IPR030184">
    <property type="entry name" value="WAT1-related"/>
</dbReference>
<dbReference type="InterPro" id="IPR000620">
    <property type="entry name" value="EamA_dom"/>
</dbReference>
<protein>
    <recommendedName>
        <fullName evidence="7">EamA domain-containing protein</fullName>
    </recommendedName>
</protein>
<feature type="transmembrane region" description="Helical" evidence="6">
    <location>
        <begin position="436"/>
        <end position="456"/>
    </location>
</feature>
<name>A0ABU6QC92_9FABA</name>
<dbReference type="InterPro" id="IPR037185">
    <property type="entry name" value="EmrE-like"/>
</dbReference>
<keyword evidence="3 6" id="KW-0812">Transmembrane</keyword>
<evidence type="ECO:0000256" key="5">
    <source>
        <dbReference type="ARBA" id="ARBA00023136"/>
    </source>
</evidence>
<dbReference type="Proteomes" id="UP001341840">
    <property type="component" value="Unassembled WGS sequence"/>
</dbReference>
<feature type="transmembrane region" description="Helical" evidence="6">
    <location>
        <begin position="242"/>
        <end position="262"/>
    </location>
</feature>
<keyword evidence="9" id="KW-1185">Reference proteome</keyword>
<accession>A0ABU6QC92</accession>
<feature type="transmembrane region" description="Helical" evidence="6">
    <location>
        <begin position="468"/>
        <end position="489"/>
    </location>
</feature>
<feature type="transmembrane region" description="Helical" evidence="6">
    <location>
        <begin position="72"/>
        <end position="96"/>
    </location>
</feature>
<feature type="transmembrane region" description="Helical" evidence="6">
    <location>
        <begin position="532"/>
        <end position="552"/>
    </location>
</feature>
<feature type="domain" description="EamA" evidence="7">
    <location>
        <begin position="180"/>
        <end position="317"/>
    </location>
</feature>
<comment type="subcellular location">
    <subcellularLocation>
        <location evidence="1">Membrane</location>
        <topology evidence="1">Multi-pass membrane protein</topology>
    </subcellularLocation>
</comment>